<reference evidence="2 3" key="2">
    <citation type="journal article" date="2012" name="Stand. Genomic Sci.">
        <title>Complete genome sequence of the sulfate-reducing firmicute Desulfotomaculum ruminis type strain (DL(T)).</title>
        <authorList>
            <person name="Spring S."/>
            <person name="Visser M."/>
            <person name="Lu M."/>
            <person name="Copeland A."/>
            <person name="Lapidus A."/>
            <person name="Lucas S."/>
            <person name="Cheng J.F."/>
            <person name="Han C."/>
            <person name="Tapia R."/>
            <person name="Goodwin L.A."/>
            <person name="Pitluck S."/>
            <person name="Ivanova N."/>
            <person name="Land M."/>
            <person name="Hauser L."/>
            <person name="Larimer F."/>
            <person name="Rohde M."/>
            <person name="Goker M."/>
            <person name="Detter J.C."/>
            <person name="Kyrpides N.C."/>
            <person name="Woyke T."/>
            <person name="Schaap P.J."/>
            <person name="Plugge C.M."/>
            <person name="Muyzer G."/>
            <person name="Kuever J."/>
            <person name="Pereira I.A."/>
            <person name="Parshina S.N."/>
            <person name="Bernier-Latmani R."/>
            <person name="Stams A.J."/>
            <person name="Klenk H.P."/>
        </authorList>
    </citation>
    <scope>NUCLEOTIDE SEQUENCE [LARGE SCALE GENOMIC DNA]</scope>
    <source>
        <strain evidence="3">ATCC 23193 / DSM 2154 / NCIB 8452 / DL</strain>
    </source>
</reference>
<dbReference type="InterPro" id="IPR000914">
    <property type="entry name" value="SBP_5_dom"/>
</dbReference>
<dbReference type="GO" id="GO:1904680">
    <property type="term" value="F:peptide transmembrane transporter activity"/>
    <property type="evidence" value="ECO:0007669"/>
    <property type="project" value="TreeGrafter"/>
</dbReference>
<accession>F6DKY3</accession>
<evidence type="ECO:0000259" key="1">
    <source>
        <dbReference type="Pfam" id="PF00496"/>
    </source>
</evidence>
<proteinExistence type="predicted"/>
<dbReference type="RefSeq" id="WP_013843361.1">
    <property type="nucleotide sequence ID" value="NC_015589.1"/>
</dbReference>
<dbReference type="Gene3D" id="3.90.76.10">
    <property type="entry name" value="Dipeptide-binding Protein, Domain 1"/>
    <property type="match status" value="1"/>
</dbReference>
<feature type="domain" description="Solute-binding protein family 5" evidence="1">
    <location>
        <begin position="84"/>
        <end position="444"/>
    </location>
</feature>
<dbReference type="GO" id="GO:0015833">
    <property type="term" value="P:peptide transport"/>
    <property type="evidence" value="ECO:0007669"/>
    <property type="project" value="TreeGrafter"/>
</dbReference>
<dbReference type="InterPro" id="IPR030678">
    <property type="entry name" value="Peptide/Ni-bd"/>
</dbReference>
<evidence type="ECO:0000313" key="3">
    <source>
        <dbReference type="Proteomes" id="UP000009234"/>
    </source>
</evidence>
<reference evidence="3" key="1">
    <citation type="submission" date="2011-05" db="EMBL/GenBank/DDBJ databases">
        <title>Complete sequence of Desulfotomaculum ruminis DSM 2154.</title>
        <authorList>
            <person name="Lucas S."/>
            <person name="Copeland A."/>
            <person name="Lapidus A."/>
            <person name="Cheng J.-F."/>
            <person name="Goodwin L."/>
            <person name="Pitluck S."/>
            <person name="Lu M."/>
            <person name="Detter J.C."/>
            <person name="Han C."/>
            <person name="Tapia R."/>
            <person name="Land M."/>
            <person name="Hauser L."/>
            <person name="Kyrpides N."/>
            <person name="Ivanova N."/>
            <person name="Mikhailova N."/>
            <person name="Pagani I."/>
            <person name="Stams A.J.M."/>
            <person name="Plugge C.M."/>
            <person name="Muyzer G."/>
            <person name="Kuever J."/>
            <person name="Parshina S.N."/>
            <person name="Ivanova A.E."/>
            <person name="Nazina T.N."/>
            <person name="Brambilla E."/>
            <person name="Spring S."/>
            <person name="Klenk H.-P."/>
            <person name="Woyke T."/>
        </authorList>
    </citation>
    <scope>NUCLEOTIDE SEQUENCE [LARGE SCALE GENOMIC DNA]</scope>
    <source>
        <strain evidence="3">ATCC 23193 / DSM 2154 / NCIB 8452 / DL</strain>
    </source>
</reference>
<sequence length="527" mass="59460">MRIKRYQLGLILIIISLFSLFLNSRWQHIPAVKREALPQQAEVSYGLSESIQTLDPAESSALSEAKVMAHVFEGLVRYKPNSTQIEPALATSWEISPDGLSWVFNLRRNVFFHDETPFNAQAVKFSVERQLKPLKKDIMTYGSFVFGMVQSVEIMDDYKVRFHLKTPYSPFLHNLAMPWAAPMVSPSAVAKEGDKFHQYPVGTGPYYLAGWQKDTAILMSNENYWGTKAKIKSLAFTPLSPEQRLSALNTGEIQGADISGPESNEIGNQHIYIASQPAASLGYLGMFNNRPPFNNDKIRRALCVAIDREIIAQKLFNDKTLAANSILPPKILGYNSDLKPYSGGTDKARALLSAYGYPDGLNITLITYDCSRPYNPLGGKVLADIIKKQLSPAGFRVKVKTYPWHEFKSALRDQEGDAFLFGWVGDHMDPDNFLYTLLSSDQNSQTNLTRYKNVEVDRLINAAQKEPDETVRERLYYHAQQIVLQDTPLVSLNYGKDRVALRQDVKEVHLNPYGIPLFSQAYKAAFR</sequence>
<dbReference type="Proteomes" id="UP000009234">
    <property type="component" value="Chromosome"/>
</dbReference>
<dbReference type="AlphaFoldDB" id="F6DKY3"/>
<dbReference type="Gene3D" id="3.40.190.10">
    <property type="entry name" value="Periplasmic binding protein-like II"/>
    <property type="match status" value="1"/>
</dbReference>
<dbReference type="PIRSF" id="PIRSF002741">
    <property type="entry name" value="MppA"/>
    <property type="match status" value="1"/>
</dbReference>
<keyword evidence="3" id="KW-1185">Reference proteome</keyword>
<dbReference type="Pfam" id="PF00496">
    <property type="entry name" value="SBP_bac_5"/>
    <property type="match status" value="1"/>
</dbReference>
<dbReference type="Gene3D" id="3.10.105.10">
    <property type="entry name" value="Dipeptide-binding Protein, Domain 3"/>
    <property type="match status" value="1"/>
</dbReference>
<dbReference type="CDD" id="cd08493">
    <property type="entry name" value="PBP2_DppA_like"/>
    <property type="match status" value="1"/>
</dbReference>
<dbReference type="OrthoDB" id="137511at2"/>
<dbReference type="STRING" id="696281.Desru_3412"/>
<dbReference type="PANTHER" id="PTHR30290">
    <property type="entry name" value="PERIPLASMIC BINDING COMPONENT OF ABC TRANSPORTER"/>
    <property type="match status" value="1"/>
</dbReference>
<dbReference type="InterPro" id="IPR039424">
    <property type="entry name" value="SBP_5"/>
</dbReference>
<organism evidence="2 3">
    <name type="scientific">Desulforamulus ruminis (strain ATCC 23193 / DSM 2154 / NCIMB 8452 / DL)</name>
    <name type="common">Desulfotomaculum ruminis</name>
    <dbReference type="NCBI Taxonomy" id="696281"/>
    <lineage>
        <taxon>Bacteria</taxon>
        <taxon>Bacillati</taxon>
        <taxon>Bacillota</taxon>
        <taxon>Clostridia</taxon>
        <taxon>Eubacteriales</taxon>
        <taxon>Peptococcaceae</taxon>
        <taxon>Desulforamulus</taxon>
    </lineage>
</organism>
<name>F6DKY3_DESRL</name>
<gene>
    <name evidence="2" type="ordered locus">Desru_3412</name>
</gene>
<dbReference type="GO" id="GO:0043190">
    <property type="term" value="C:ATP-binding cassette (ABC) transporter complex"/>
    <property type="evidence" value="ECO:0007669"/>
    <property type="project" value="InterPro"/>
</dbReference>
<evidence type="ECO:0000313" key="2">
    <source>
        <dbReference type="EMBL" id="AEG61615.1"/>
    </source>
</evidence>
<dbReference type="SUPFAM" id="SSF53850">
    <property type="entry name" value="Periplasmic binding protein-like II"/>
    <property type="match status" value="1"/>
</dbReference>
<dbReference type="KEGG" id="dru:Desru_3412"/>
<dbReference type="eggNOG" id="COG0747">
    <property type="taxonomic scope" value="Bacteria"/>
</dbReference>
<dbReference type="GO" id="GO:0042597">
    <property type="term" value="C:periplasmic space"/>
    <property type="evidence" value="ECO:0007669"/>
    <property type="project" value="UniProtKB-ARBA"/>
</dbReference>
<dbReference type="HOGENOM" id="CLU_017028_7_0_9"/>
<protein>
    <submittedName>
        <fullName evidence="2">Extracellular solute-binding protein family 5</fullName>
    </submittedName>
</protein>
<dbReference type="EMBL" id="CP002780">
    <property type="protein sequence ID" value="AEG61615.1"/>
    <property type="molecule type" value="Genomic_DNA"/>
</dbReference>